<dbReference type="InterPro" id="IPR012337">
    <property type="entry name" value="RNaseH-like_sf"/>
</dbReference>
<dbReference type="PANTHER" id="PTHR42648:SF32">
    <property type="entry name" value="RIBONUCLEASE H-LIKE DOMAIN, GAG-PRE-INTEGRASE DOMAIN PROTEIN-RELATED"/>
    <property type="match status" value="1"/>
</dbReference>
<dbReference type="InterPro" id="IPR036397">
    <property type="entry name" value="RNaseH_sf"/>
</dbReference>
<dbReference type="SUPFAM" id="SSF56672">
    <property type="entry name" value="DNA/RNA polymerases"/>
    <property type="match status" value="1"/>
</dbReference>
<dbReference type="InterPro" id="IPR025724">
    <property type="entry name" value="GAG-pre-integrase_dom"/>
</dbReference>
<feature type="region of interest" description="Disordered" evidence="5">
    <location>
        <begin position="133"/>
        <end position="167"/>
    </location>
</feature>
<proteinExistence type="predicted"/>
<feature type="region of interest" description="Disordered" evidence="5">
    <location>
        <begin position="196"/>
        <end position="217"/>
    </location>
</feature>
<evidence type="ECO:0000256" key="1">
    <source>
        <dbReference type="ARBA" id="ARBA00022670"/>
    </source>
</evidence>
<dbReference type="InterPro" id="IPR054722">
    <property type="entry name" value="PolX-like_BBD"/>
</dbReference>
<dbReference type="InterPro" id="IPR043502">
    <property type="entry name" value="DNA/RNA_pol_sf"/>
</dbReference>
<keyword evidence="4" id="KW-0378">Hydrolase</keyword>
<evidence type="ECO:0000256" key="5">
    <source>
        <dbReference type="SAM" id="MobiDB-lite"/>
    </source>
</evidence>
<keyword evidence="2" id="KW-0479">Metal-binding</keyword>
<dbReference type="Gene3D" id="3.30.420.10">
    <property type="entry name" value="Ribonuclease H-like superfamily/Ribonuclease H"/>
    <property type="match status" value="1"/>
</dbReference>
<keyword evidence="8" id="KW-1185">Reference proteome</keyword>
<keyword evidence="3" id="KW-0064">Aspartyl protease</keyword>
<reference evidence="7" key="1">
    <citation type="journal article" date="2022" name="Int. J. Mol. Sci.">
        <title>Draft Genome of Tanacetum Coccineum: Genomic Comparison of Closely Related Tanacetum-Family Plants.</title>
        <authorList>
            <person name="Yamashiro T."/>
            <person name="Shiraishi A."/>
            <person name="Nakayama K."/>
            <person name="Satake H."/>
        </authorList>
    </citation>
    <scope>NUCLEOTIDE SEQUENCE</scope>
</reference>
<dbReference type="Pfam" id="PF25597">
    <property type="entry name" value="SH3_retrovirus"/>
    <property type="match status" value="1"/>
</dbReference>
<dbReference type="InterPro" id="IPR001584">
    <property type="entry name" value="Integrase_cat-core"/>
</dbReference>
<dbReference type="Pfam" id="PF13976">
    <property type="entry name" value="gag_pre-integrs"/>
    <property type="match status" value="1"/>
</dbReference>
<dbReference type="Pfam" id="PF22936">
    <property type="entry name" value="Pol_BBD"/>
    <property type="match status" value="1"/>
</dbReference>
<dbReference type="PROSITE" id="PS50994">
    <property type="entry name" value="INTEGRASE"/>
    <property type="match status" value="1"/>
</dbReference>
<evidence type="ECO:0000256" key="4">
    <source>
        <dbReference type="ARBA" id="ARBA00022801"/>
    </source>
</evidence>
<evidence type="ECO:0000313" key="8">
    <source>
        <dbReference type="Proteomes" id="UP001151760"/>
    </source>
</evidence>
<gene>
    <name evidence="7" type="ORF">Tco_1080076</name>
</gene>
<name>A0ABQ5HTN8_9ASTR</name>
<dbReference type="EMBL" id="BQNB010019999">
    <property type="protein sequence ID" value="GJT91231.1"/>
    <property type="molecule type" value="Genomic_DNA"/>
</dbReference>
<keyword evidence="1" id="KW-0645">Protease</keyword>
<feature type="region of interest" description="Disordered" evidence="5">
    <location>
        <begin position="341"/>
        <end position="361"/>
    </location>
</feature>
<feature type="region of interest" description="Disordered" evidence="5">
    <location>
        <begin position="858"/>
        <end position="882"/>
    </location>
</feature>
<protein>
    <submittedName>
        <fullName evidence="7">Ribonuclease H-like domain-containing protein</fullName>
    </submittedName>
</protein>
<reference evidence="7" key="2">
    <citation type="submission" date="2022-01" db="EMBL/GenBank/DDBJ databases">
        <authorList>
            <person name="Yamashiro T."/>
            <person name="Shiraishi A."/>
            <person name="Satake H."/>
            <person name="Nakayama K."/>
        </authorList>
    </citation>
    <scope>NUCLEOTIDE SEQUENCE</scope>
</reference>
<dbReference type="Pfam" id="PF07727">
    <property type="entry name" value="RVT_2"/>
    <property type="match status" value="1"/>
</dbReference>
<dbReference type="Proteomes" id="UP001151760">
    <property type="component" value="Unassembled WGS sequence"/>
</dbReference>
<evidence type="ECO:0000313" key="7">
    <source>
        <dbReference type="EMBL" id="GJT91231.1"/>
    </source>
</evidence>
<evidence type="ECO:0000256" key="2">
    <source>
        <dbReference type="ARBA" id="ARBA00022723"/>
    </source>
</evidence>
<feature type="compositionally biased region" description="Polar residues" evidence="5">
    <location>
        <begin position="133"/>
        <end position="158"/>
    </location>
</feature>
<comment type="caution">
    <text evidence="7">The sequence shown here is derived from an EMBL/GenBank/DDBJ whole genome shotgun (WGS) entry which is preliminary data.</text>
</comment>
<feature type="domain" description="Integrase catalytic" evidence="6">
    <location>
        <begin position="589"/>
        <end position="755"/>
    </location>
</feature>
<dbReference type="PANTHER" id="PTHR42648">
    <property type="entry name" value="TRANSPOSASE, PUTATIVE-RELATED"/>
    <property type="match status" value="1"/>
</dbReference>
<evidence type="ECO:0000259" key="6">
    <source>
        <dbReference type="PROSITE" id="PS50994"/>
    </source>
</evidence>
<feature type="compositionally biased region" description="Basic and acidic residues" evidence="5">
    <location>
        <begin position="1449"/>
        <end position="1459"/>
    </location>
</feature>
<feature type="compositionally biased region" description="Polar residues" evidence="5">
    <location>
        <begin position="1506"/>
        <end position="1520"/>
    </location>
</feature>
<feature type="region of interest" description="Disordered" evidence="5">
    <location>
        <begin position="1449"/>
        <end position="1523"/>
    </location>
</feature>
<accession>A0ABQ5HTN8</accession>
<evidence type="ECO:0000256" key="3">
    <source>
        <dbReference type="ARBA" id="ARBA00022750"/>
    </source>
</evidence>
<sequence length="2151" mass="244786">MKIDLDDKTDVLTYHKKLLAEAVKEKEELKTKLENFQSSSKGLSKLLNSQMSTRDKSGLRYGDQVHNGVLSYENEVFQSVFDNRSSDVEDSHVHDRFANVEGMHAVPLPMTGNYMPLGPDREVDDYMFTYGPKQSKTSEFDTQTSNYDSCESNSSAETLESEYKSDSDDEYVIQPLKEQEKPSFAFVNTVKHVKTPRETVKEQNTYSPSPKANKRDWNGLMSKRLGLGYGFTKKACFVCGSFSHLIRDCDFHEKRMAKQVELNKKKGKGTGQGENRPVWNNVQRLNHQNKFVPKAVLTKTGIFPVNTARQNLSSQAATTSTARKVNTARPIVNEIRPRNNFYKSHSPIRRPFNRTTTPKANFTNHKVNTVGDKTVSAVRGYRETTDDPQKALKNKGIVDSGCSRHMTGNKAYLVEYQDYNGGPVAFRGSKGYISGKGKIKTGKLDFEDVCFVKELQHFNLFSVSQMYDKKNKVLFIDTECLVLSPDFKLPDENQVLLRVPRQNNMYSFNLENIVPTGGLACLIAKAIVDESNKWHRRLGHVNFKNLNKLVKGNLVRGLPSKIFQNDYTCVACQKGKQHKGSCKAKLVSSISQSLQLLHMDLFGPTSVRSINHKTYCLVITDDFSRFSWVFFLRTKDETSGILKDFIRQIENQLNQKVKTIRCDNGTEFKNRDIIEFCGSKEIKREYSNARTPQQNGVAERKNRTLIEAARTMLADSFLPNTFWAEAVSTACYVLNRVLVTKPQNKTPYELITGKIPIISYIRPFGCHVTILNTIDHLGKFEEKSDEGFLVGYSLNSKAFRVYNLETKRVKENLHINFLENKPNVAGKGPNWLFDLDYLTDSMNYQPVTTKNKVNKTAGTKEANHSAVKSLVAKNGDKKPNGDTAFRKEFAQSTKDFLLQAGAARATSTKTVNTVSTPISTASPSRVFMANFTNLETTVNVSPISTSKIHSIHLTTQILRDPTSVVQTRSKVTKSSRANAFVSYIQKQRRNNYKDFQHCLFACFLSQIEPKKIFQALEDESWVDAMQEELLQFKIQKVWILVDLPFGKKAIGTKWVYKNKKDKRGVVVRNKARLVAHRYRQEEGIDYDEVFAPVTRIEAIRIFLAFASYMGFIVYQMDVKNAFLYDTVDKEVYVSQPLGFVDPKFPKKVYKVVKALYGLHQAPRAWYATLSTFLLKSGYRRGTINKTLFIKKDKNDIMLVQMSSMGELTFFLGLQVKQKEDGIFISQDKYVAEILKKFDFASVKTASTPIETQKSLTKDEEAADVDIHLYRYMIGSLMYLTAFRPDIMFAVCACSRFQETYFMAMQEAENCGYFYYRGIVYGCCQLLWAVNDEKQIHATVDSKVVVVTEASIRSSLLLNDAASTACLTNEAIFQNLALMGYKGELNKLTFQKALFSPQWKYLIHTILHCLCSKSTSWNEFSTNIASAVICLATNQKFNFSKLIFDASAEVKEGEGSEHPTESQPPPSPTQPSLGDQPHVTKSSSGPDNTHSLSMNLEGTGGNEEDQVQLSNDSPHSGGNTSERAEGGLNLKELLSLCTNLSNMVLALETFKDSQAAKILKLKTRIKKLEKKCKPSILHYRAWLKSVKMLSIKKRLGQKEPVSKQGRKKVKPGPTLDAFDDLDVDLAHGIDYMDTEETVTEGRQRVSIAINISTASRPEVSTATPMTPPTITNVFEDEDIFLVDDMVMLSDKTKLKAVEIKEIKDAERPARSVLTLKPLLKIDPKDKGKGVLEEEPDPVKVKSKDQGEAQIERDAKIALKVQAKLDEEARLERQRQEQASLTYIANLYDEVQARIDVDHELAKQLAEERAAAIRNKPPTKSQLRSLMITYLKHTDFVPIGSEEDERLIQKMNKKVAGVHEEKVLEEPDSIKVEVKQEGNKENTKKRPGRRLKMKATKKSRMQKTVSDLKEEEHLKTFLKLVPDEEGIIDYEVLEKRFPIINWESKFYHLDRHGAECIYYRIFRSEESSRWIKTFSEMVKMFDRLDLEELYNLVMQSFESTTLEGVDLGLWEDLRTMFDANTEDELWQNQERWNLKSWNFYENCGVHTLTLEDGTEIHMLAERKYPLTKETLKRMMSLNLIVESASESAYNLLSKELASPKQTALGKDISNPLIVDSLLKTIWLSMHHVIAMKHWLFQSKRLLLSSRCCDEDKD</sequence>
<dbReference type="SUPFAM" id="SSF53098">
    <property type="entry name" value="Ribonuclease H-like"/>
    <property type="match status" value="1"/>
</dbReference>
<dbReference type="Pfam" id="PF00665">
    <property type="entry name" value="rve"/>
    <property type="match status" value="1"/>
</dbReference>
<organism evidence="7 8">
    <name type="scientific">Tanacetum coccineum</name>
    <dbReference type="NCBI Taxonomy" id="301880"/>
    <lineage>
        <taxon>Eukaryota</taxon>
        <taxon>Viridiplantae</taxon>
        <taxon>Streptophyta</taxon>
        <taxon>Embryophyta</taxon>
        <taxon>Tracheophyta</taxon>
        <taxon>Spermatophyta</taxon>
        <taxon>Magnoliopsida</taxon>
        <taxon>eudicotyledons</taxon>
        <taxon>Gunneridae</taxon>
        <taxon>Pentapetalae</taxon>
        <taxon>asterids</taxon>
        <taxon>campanulids</taxon>
        <taxon>Asterales</taxon>
        <taxon>Asteraceae</taxon>
        <taxon>Asteroideae</taxon>
        <taxon>Anthemideae</taxon>
        <taxon>Anthemidinae</taxon>
        <taxon>Tanacetum</taxon>
    </lineage>
</organism>
<feature type="compositionally biased region" description="Polar residues" evidence="5">
    <location>
        <begin position="1478"/>
        <end position="1495"/>
    </location>
</feature>
<dbReference type="InterPro" id="IPR039537">
    <property type="entry name" value="Retrotran_Ty1/copia-like"/>
</dbReference>
<feature type="region of interest" description="Disordered" evidence="5">
    <location>
        <begin position="1725"/>
        <end position="1745"/>
    </location>
</feature>
<dbReference type="InterPro" id="IPR057670">
    <property type="entry name" value="SH3_retrovirus"/>
</dbReference>
<dbReference type="InterPro" id="IPR013103">
    <property type="entry name" value="RVT_2"/>
</dbReference>